<evidence type="ECO:0000256" key="1">
    <source>
        <dbReference type="ARBA" id="ARBA00023002"/>
    </source>
</evidence>
<dbReference type="Pfam" id="PF00296">
    <property type="entry name" value="Bac_luciferase"/>
    <property type="match status" value="1"/>
</dbReference>
<dbReference type="AlphaFoldDB" id="A0A6J6NSJ4"/>
<dbReference type="Gene3D" id="3.20.20.30">
    <property type="entry name" value="Luciferase-like domain"/>
    <property type="match status" value="1"/>
</dbReference>
<dbReference type="InterPro" id="IPR011251">
    <property type="entry name" value="Luciferase-like_dom"/>
</dbReference>
<proteinExistence type="predicted"/>
<dbReference type="SUPFAM" id="SSF51679">
    <property type="entry name" value="Bacterial luciferase-like"/>
    <property type="match status" value="1"/>
</dbReference>
<dbReference type="InterPro" id="IPR050766">
    <property type="entry name" value="Bact_Lucif_Oxidored"/>
</dbReference>
<protein>
    <submittedName>
        <fullName evidence="4">Unannotated protein</fullName>
    </submittedName>
</protein>
<dbReference type="PANTHER" id="PTHR30137">
    <property type="entry name" value="LUCIFERASE-LIKE MONOOXYGENASE"/>
    <property type="match status" value="1"/>
</dbReference>
<reference evidence="4" key="1">
    <citation type="submission" date="2020-05" db="EMBL/GenBank/DDBJ databases">
        <authorList>
            <person name="Chiriac C."/>
            <person name="Salcher M."/>
            <person name="Ghai R."/>
            <person name="Kavagutti S V."/>
        </authorList>
    </citation>
    <scope>NUCLEOTIDE SEQUENCE</scope>
</reference>
<dbReference type="EMBL" id="CAEZXP010000001">
    <property type="protein sequence ID" value="CAB4688922.1"/>
    <property type="molecule type" value="Genomic_DNA"/>
</dbReference>
<gene>
    <name evidence="4" type="ORF">UFOPK2399_00558</name>
</gene>
<keyword evidence="1" id="KW-0560">Oxidoreductase</keyword>
<keyword evidence="2" id="KW-0503">Monooxygenase</keyword>
<dbReference type="PANTHER" id="PTHR30137:SF8">
    <property type="entry name" value="BLR5498 PROTEIN"/>
    <property type="match status" value="1"/>
</dbReference>
<dbReference type="GO" id="GO:0004497">
    <property type="term" value="F:monooxygenase activity"/>
    <property type="evidence" value="ECO:0007669"/>
    <property type="project" value="UniProtKB-KW"/>
</dbReference>
<dbReference type="GO" id="GO:0005829">
    <property type="term" value="C:cytosol"/>
    <property type="evidence" value="ECO:0007669"/>
    <property type="project" value="TreeGrafter"/>
</dbReference>
<evidence type="ECO:0000256" key="2">
    <source>
        <dbReference type="ARBA" id="ARBA00023033"/>
    </source>
</evidence>
<dbReference type="GO" id="GO:0016705">
    <property type="term" value="F:oxidoreductase activity, acting on paired donors, with incorporation or reduction of molecular oxygen"/>
    <property type="evidence" value="ECO:0007669"/>
    <property type="project" value="InterPro"/>
</dbReference>
<organism evidence="4">
    <name type="scientific">freshwater metagenome</name>
    <dbReference type="NCBI Taxonomy" id="449393"/>
    <lineage>
        <taxon>unclassified sequences</taxon>
        <taxon>metagenomes</taxon>
        <taxon>ecological metagenomes</taxon>
    </lineage>
</organism>
<feature type="domain" description="Luciferase-like" evidence="3">
    <location>
        <begin position="1"/>
        <end position="341"/>
    </location>
</feature>
<dbReference type="InterPro" id="IPR036661">
    <property type="entry name" value="Luciferase-like_sf"/>
</dbReference>
<evidence type="ECO:0000259" key="3">
    <source>
        <dbReference type="Pfam" id="PF00296"/>
    </source>
</evidence>
<evidence type="ECO:0000313" key="4">
    <source>
        <dbReference type="EMBL" id="CAB4688922.1"/>
    </source>
</evidence>
<name>A0A6J6NSJ4_9ZZZZ</name>
<accession>A0A6J6NSJ4</accession>
<sequence length="373" mass="41988">MRFGIVQEAYFEKGSTLQRRYFDMVDEAVHAEKWGFDFYCTSEQHFGYSDEYETSRADKHHTQKSGAVASPESFLSFVAARTERIRLRPTSVVLLPFNHPARVAEWISTLDNLTNGRVDLGTARSNNLSTIQAFGVNPADTKEIWRESLDFILKAFTEDPFTYEGKWFNFPDPRTLTPKPIQQPHPPFFVSASSVSTHRAAGELGIGAMTGGAIVGWQYVEEASAAYCEAIKTATPLPGSTVNHSLGFFATRVNCALTTEEARRAIEDTALLFIDINIGPGGRYEQLAPTSPDYSYLQNIKEMQEHQTDLDYIMEKTPYVLFGTPDFLIEKFKRLEAMGYTEILLGIEGMSHEDNMKAIEMLGRHVFPAFDRG</sequence>